<reference evidence="2" key="1">
    <citation type="journal article" date="2020" name="Nature">
        <title>Giant virus diversity and host interactions through global metagenomics.</title>
        <authorList>
            <person name="Schulz F."/>
            <person name="Roux S."/>
            <person name="Paez-Espino D."/>
            <person name="Jungbluth S."/>
            <person name="Walsh D.A."/>
            <person name="Denef V.J."/>
            <person name="McMahon K.D."/>
            <person name="Konstantinidis K.T."/>
            <person name="Eloe-Fadrosh E.A."/>
            <person name="Kyrpides N.C."/>
            <person name="Woyke T."/>
        </authorList>
    </citation>
    <scope>NUCLEOTIDE SEQUENCE</scope>
    <source>
        <strain evidence="2">GVMAG-M-3300027708-5</strain>
    </source>
</reference>
<dbReference type="SUPFAM" id="SSF55729">
    <property type="entry name" value="Acyl-CoA N-acyltransferases (Nat)"/>
    <property type="match status" value="1"/>
</dbReference>
<protein>
    <recommendedName>
        <fullName evidence="1">N-acetyltransferase domain-containing protein</fullName>
    </recommendedName>
</protein>
<dbReference type="PROSITE" id="PS51186">
    <property type="entry name" value="GNAT"/>
    <property type="match status" value="1"/>
</dbReference>
<dbReference type="EMBL" id="MN740405">
    <property type="protein sequence ID" value="QHU04923.1"/>
    <property type="molecule type" value="Genomic_DNA"/>
</dbReference>
<feature type="domain" description="N-acetyltransferase" evidence="1">
    <location>
        <begin position="13"/>
        <end position="181"/>
    </location>
</feature>
<sequence length="196" mass="23167">MNFYSDKLKNNIIDTEPIDNILEALEDFQVHCRYVIVRYSMGSLSHKYSLNLLKDDKNIVAFHCLDNVFDMANCPSILIYRKQKLISEIHYYILFACTKRNFRGQGYASKLLTGFIERIKEENGTKDENGAEEGIDQVAKKKIRIVLSSVESAVVFYEEFGFRWTRESLLDYPFLMRHEKYNKKHEYFILEYIVTV</sequence>
<proteinExistence type="predicted"/>
<dbReference type="InterPro" id="IPR000182">
    <property type="entry name" value="GNAT_dom"/>
</dbReference>
<dbReference type="InterPro" id="IPR016181">
    <property type="entry name" value="Acyl_CoA_acyltransferase"/>
</dbReference>
<dbReference type="GO" id="GO:0016747">
    <property type="term" value="F:acyltransferase activity, transferring groups other than amino-acyl groups"/>
    <property type="evidence" value="ECO:0007669"/>
    <property type="project" value="InterPro"/>
</dbReference>
<accession>A0A6C0JHR3</accession>
<evidence type="ECO:0000313" key="2">
    <source>
        <dbReference type="EMBL" id="QHU04923.1"/>
    </source>
</evidence>
<organism evidence="2">
    <name type="scientific">viral metagenome</name>
    <dbReference type="NCBI Taxonomy" id="1070528"/>
    <lineage>
        <taxon>unclassified sequences</taxon>
        <taxon>metagenomes</taxon>
        <taxon>organismal metagenomes</taxon>
    </lineage>
</organism>
<dbReference type="Gene3D" id="3.40.630.30">
    <property type="match status" value="1"/>
</dbReference>
<evidence type="ECO:0000259" key="1">
    <source>
        <dbReference type="PROSITE" id="PS51186"/>
    </source>
</evidence>
<name>A0A6C0JHR3_9ZZZZ</name>
<dbReference type="Pfam" id="PF00583">
    <property type="entry name" value="Acetyltransf_1"/>
    <property type="match status" value="1"/>
</dbReference>
<dbReference type="AlphaFoldDB" id="A0A6C0JHR3"/>